<dbReference type="AlphaFoldDB" id="A0A2T8JCW3"/>
<dbReference type="EMBL" id="CM008049">
    <property type="protein sequence ID" value="PVH47748.1"/>
    <property type="molecule type" value="Genomic_DNA"/>
</dbReference>
<gene>
    <name evidence="1" type="ORF">PAHAL_4G141400</name>
</gene>
<dbReference type="Gramene" id="PVH47748">
    <property type="protein sequence ID" value="PVH47748"/>
    <property type="gene ID" value="PAHAL_4G141400"/>
</dbReference>
<sequence>MPVSVLGLNECNKMPFSYPFYVIILCLQLDTRKLFLLNACNEAKGILINSDTFDLPFSVSTHF</sequence>
<organism evidence="1">
    <name type="scientific">Panicum hallii</name>
    <dbReference type="NCBI Taxonomy" id="206008"/>
    <lineage>
        <taxon>Eukaryota</taxon>
        <taxon>Viridiplantae</taxon>
        <taxon>Streptophyta</taxon>
        <taxon>Embryophyta</taxon>
        <taxon>Tracheophyta</taxon>
        <taxon>Spermatophyta</taxon>
        <taxon>Magnoliopsida</taxon>
        <taxon>Liliopsida</taxon>
        <taxon>Poales</taxon>
        <taxon>Poaceae</taxon>
        <taxon>PACMAD clade</taxon>
        <taxon>Panicoideae</taxon>
        <taxon>Panicodae</taxon>
        <taxon>Paniceae</taxon>
        <taxon>Panicinae</taxon>
        <taxon>Panicum</taxon>
        <taxon>Panicum sect. Panicum</taxon>
    </lineage>
</organism>
<dbReference type="Proteomes" id="UP000243499">
    <property type="component" value="Chromosome 4"/>
</dbReference>
<protein>
    <submittedName>
        <fullName evidence="1">Uncharacterized protein</fullName>
    </submittedName>
</protein>
<proteinExistence type="predicted"/>
<reference evidence="1" key="1">
    <citation type="submission" date="2018-04" db="EMBL/GenBank/DDBJ databases">
        <title>WGS assembly of Panicum hallii.</title>
        <authorList>
            <person name="Lovell J."/>
            <person name="Jenkins J."/>
            <person name="Lowry D."/>
            <person name="Mamidi S."/>
            <person name="Sreedasyam A."/>
            <person name="Weng X."/>
            <person name="Barry K."/>
            <person name="Bonette J."/>
            <person name="Campitelli B."/>
            <person name="Daum C."/>
            <person name="Gordon S."/>
            <person name="Gould B."/>
            <person name="Lipzen A."/>
            <person name="Macqueen A."/>
            <person name="Palacio-Mejia J."/>
            <person name="Plott C."/>
            <person name="Shakirov E."/>
            <person name="Shu S."/>
            <person name="Yoshinaga Y."/>
            <person name="Zane M."/>
            <person name="Rokhsar D."/>
            <person name="Grimwood J."/>
            <person name="Schmutz J."/>
            <person name="Juenger T."/>
        </authorList>
    </citation>
    <scope>NUCLEOTIDE SEQUENCE [LARGE SCALE GENOMIC DNA]</scope>
    <source>
        <strain evidence="1">FIL2</strain>
    </source>
</reference>
<evidence type="ECO:0000313" key="1">
    <source>
        <dbReference type="EMBL" id="PVH47748.1"/>
    </source>
</evidence>
<name>A0A2T8JCW3_9POAL</name>
<accession>A0A2T8JCW3</accession>